<dbReference type="OrthoDB" id="5514977at2"/>
<keyword evidence="1" id="KW-0472">Membrane</keyword>
<dbReference type="Proteomes" id="UP000268192">
    <property type="component" value="Chromosome"/>
</dbReference>
<evidence type="ECO:0000313" key="3">
    <source>
        <dbReference type="Proteomes" id="UP000268192"/>
    </source>
</evidence>
<organism evidence="2 3">
    <name type="scientific">Georhizobium profundi</name>
    <dbReference type="NCBI Taxonomy" id="2341112"/>
    <lineage>
        <taxon>Bacteria</taxon>
        <taxon>Pseudomonadati</taxon>
        <taxon>Pseudomonadota</taxon>
        <taxon>Alphaproteobacteria</taxon>
        <taxon>Hyphomicrobiales</taxon>
        <taxon>Rhizobiaceae</taxon>
        <taxon>Georhizobium</taxon>
    </lineage>
</organism>
<protein>
    <submittedName>
        <fullName evidence="2">Uncharacterized protein</fullName>
    </submittedName>
</protein>
<feature type="transmembrane region" description="Helical" evidence="1">
    <location>
        <begin position="17"/>
        <end position="39"/>
    </location>
</feature>
<gene>
    <name evidence="2" type="ORF">D5400_05380</name>
</gene>
<evidence type="ECO:0000256" key="1">
    <source>
        <dbReference type="SAM" id="Phobius"/>
    </source>
</evidence>
<keyword evidence="3" id="KW-1185">Reference proteome</keyword>
<keyword evidence="1" id="KW-0812">Transmembrane</keyword>
<dbReference type="EMBL" id="CP032509">
    <property type="protein sequence ID" value="AZN70780.1"/>
    <property type="molecule type" value="Genomic_DNA"/>
</dbReference>
<proteinExistence type="predicted"/>
<sequence length="144" mass="15167">MGISDKWNAYEPTKGTLGWVAAGSAVATVVLGFTLGGWVTGGTANEMARDAANASRAELAASVCVDNFRGVDTARADFEELTGMRPHQQRGFVEKAAWAQIPGVDRLGRDAASRCAEMIVALDPSELSTPVAEVVDDEPETAIQ</sequence>
<dbReference type="RefSeq" id="WP_126008388.1">
    <property type="nucleotide sequence ID" value="NZ_CP032509.1"/>
</dbReference>
<keyword evidence="1" id="KW-1133">Transmembrane helix</keyword>
<dbReference type="KEGG" id="abaw:D5400_05380"/>
<evidence type="ECO:0000313" key="2">
    <source>
        <dbReference type="EMBL" id="AZN70780.1"/>
    </source>
</evidence>
<accession>A0A3Q8XNX3</accession>
<reference evidence="2 3" key="1">
    <citation type="submission" date="2018-09" db="EMBL/GenBank/DDBJ databases">
        <title>Marinorhizobium profundi gen. nov., sp. nov., isolated from a deep-sea sediment sample from the New Britain Trench and proposal of Marinorhizobiaceae fam. nov. in the order Rhizobiales of the class Alphaproteobacteria.</title>
        <authorList>
            <person name="Cao J."/>
        </authorList>
    </citation>
    <scope>NUCLEOTIDE SEQUENCE [LARGE SCALE GENOMIC DNA]</scope>
    <source>
        <strain evidence="2 3">WS11</strain>
    </source>
</reference>
<name>A0A3Q8XNX3_9HYPH</name>
<dbReference type="AlphaFoldDB" id="A0A3Q8XNX3"/>